<dbReference type="Pfam" id="PF06041">
    <property type="entry name" value="DUF924"/>
    <property type="match status" value="1"/>
</dbReference>
<proteinExistence type="predicted"/>
<organism evidence="1 2">
    <name type="scientific">Shinella kummerowiae</name>
    <dbReference type="NCBI Taxonomy" id="417745"/>
    <lineage>
        <taxon>Bacteria</taxon>
        <taxon>Pseudomonadati</taxon>
        <taxon>Pseudomonadota</taxon>
        <taxon>Alphaproteobacteria</taxon>
        <taxon>Hyphomicrobiales</taxon>
        <taxon>Rhizobiaceae</taxon>
        <taxon>Shinella</taxon>
    </lineage>
</organism>
<comment type="caution">
    <text evidence="1">The sequence shown here is derived from an EMBL/GenBank/DDBJ whole genome shotgun (WGS) entry which is preliminary data.</text>
</comment>
<dbReference type="SUPFAM" id="SSF48452">
    <property type="entry name" value="TPR-like"/>
    <property type="match status" value="1"/>
</dbReference>
<sequence length="185" mass="21112">MNDEAIETPDEVVAYWCETLTAKDWWQSAPALDVHVTERFAATHLALSRGVTPPWRASPEARLAAIIVLDQFPRNMYRASPMAFATDWIARREARLALDAGADKLVGFDRRHFFYMPFEHSEVLADQDLSIALFEAHGDEMYLDYAQRHHEVIAQYGRFPHRNAFLGRVSTPEEEAYLTKPGAGF</sequence>
<dbReference type="Proteomes" id="UP000435802">
    <property type="component" value="Unassembled WGS sequence"/>
</dbReference>
<name>A0A6N8S894_9HYPH</name>
<reference evidence="1 2" key="1">
    <citation type="submission" date="2019-12" db="EMBL/GenBank/DDBJ databases">
        <title>Shinella kummerowiae sp. nov., a symbiotic bacterium isolated from root nodules of the herbal legume Kummerowia stipulacea.</title>
        <authorList>
            <person name="Gao J."/>
        </authorList>
    </citation>
    <scope>NUCLEOTIDE SEQUENCE [LARGE SCALE GENOMIC DNA]</scope>
    <source>
        <strain evidence="1 2">CCBAU 25048</strain>
    </source>
</reference>
<dbReference type="RefSeq" id="WP_160856772.1">
    <property type="nucleotide sequence ID" value="NZ_WUMK01000001.1"/>
</dbReference>
<accession>A0A6N8S894</accession>
<dbReference type="InterPro" id="IPR010323">
    <property type="entry name" value="DUF924"/>
</dbReference>
<keyword evidence="2" id="KW-1185">Reference proteome</keyword>
<evidence type="ECO:0000313" key="1">
    <source>
        <dbReference type="EMBL" id="MXN43768.1"/>
    </source>
</evidence>
<evidence type="ECO:0000313" key="2">
    <source>
        <dbReference type="Proteomes" id="UP000435802"/>
    </source>
</evidence>
<dbReference type="OrthoDB" id="7593450at2"/>
<dbReference type="AlphaFoldDB" id="A0A6N8S894"/>
<dbReference type="InterPro" id="IPR011990">
    <property type="entry name" value="TPR-like_helical_dom_sf"/>
</dbReference>
<gene>
    <name evidence="1" type="ORF">GR138_01115</name>
</gene>
<dbReference type="EMBL" id="WUMK01000001">
    <property type="protein sequence ID" value="MXN43768.1"/>
    <property type="molecule type" value="Genomic_DNA"/>
</dbReference>
<dbReference type="Gene3D" id="1.20.58.320">
    <property type="entry name" value="TPR-like"/>
    <property type="match status" value="1"/>
</dbReference>
<protein>
    <submittedName>
        <fullName evidence="1">DUF924 family protein</fullName>
    </submittedName>
</protein>
<dbReference type="Gene3D" id="1.25.40.10">
    <property type="entry name" value="Tetratricopeptide repeat domain"/>
    <property type="match status" value="1"/>
</dbReference>